<dbReference type="InterPro" id="IPR014284">
    <property type="entry name" value="RNA_pol_sigma-70_dom"/>
</dbReference>
<dbReference type="SUPFAM" id="SSF88659">
    <property type="entry name" value="Sigma3 and sigma4 domains of RNA polymerase sigma factors"/>
    <property type="match status" value="1"/>
</dbReference>
<dbReference type="EMBL" id="JAVDWR010000008">
    <property type="protein sequence ID" value="MDR7121555.1"/>
    <property type="molecule type" value="Genomic_DNA"/>
</dbReference>
<dbReference type="SUPFAM" id="SSF88946">
    <property type="entry name" value="Sigma2 domain of RNA polymerase sigma factors"/>
    <property type="match status" value="1"/>
</dbReference>
<dbReference type="PANTHER" id="PTHR43133">
    <property type="entry name" value="RNA POLYMERASE ECF-TYPE SIGMA FACTO"/>
    <property type="match status" value="1"/>
</dbReference>
<accession>A0ABU1W172</accession>
<evidence type="ECO:0000256" key="5">
    <source>
        <dbReference type="SAM" id="Phobius"/>
    </source>
</evidence>
<dbReference type="InterPro" id="IPR007627">
    <property type="entry name" value="RNA_pol_sigma70_r2"/>
</dbReference>
<evidence type="ECO:0000313" key="9">
    <source>
        <dbReference type="Proteomes" id="UP001257909"/>
    </source>
</evidence>
<feature type="transmembrane region" description="Helical" evidence="5">
    <location>
        <begin position="348"/>
        <end position="371"/>
    </location>
</feature>
<keyword evidence="5" id="KW-0812">Transmembrane</keyword>
<dbReference type="Pfam" id="PF08281">
    <property type="entry name" value="Sigma70_r4_2"/>
    <property type="match status" value="1"/>
</dbReference>
<keyword evidence="3" id="KW-0731">Sigma factor</keyword>
<feature type="domain" description="RNA polymerase sigma factor 70 region 4 type 2" evidence="7">
    <location>
        <begin position="130"/>
        <end position="180"/>
    </location>
</feature>
<dbReference type="InterPro" id="IPR013324">
    <property type="entry name" value="RNA_pol_sigma_r3/r4-like"/>
</dbReference>
<feature type="transmembrane region" description="Helical" evidence="5">
    <location>
        <begin position="231"/>
        <end position="255"/>
    </location>
</feature>
<dbReference type="NCBIfam" id="TIGR02937">
    <property type="entry name" value="sigma70-ECF"/>
    <property type="match status" value="1"/>
</dbReference>
<dbReference type="Proteomes" id="UP001257909">
    <property type="component" value="Unassembled WGS sequence"/>
</dbReference>
<evidence type="ECO:0000256" key="3">
    <source>
        <dbReference type="ARBA" id="ARBA00023082"/>
    </source>
</evidence>
<dbReference type="Gene3D" id="1.10.10.10">
    <property type="entry name" value="Winged helix-like DNA-binding domain superfamily/Winged helix DNA-binding domain"/>
    <property type="match status" value="1"/>
</dbReference>
<keyword evidence="9" id="KW-1185">Reference proteome</keyword>
<evidence type="ECO:0000256" key="1">
    <source>
        <dbReference type="ARBA" id="ARBA00010641"/>
    </source>
</evidence>
<feature type="transmembrane region" description="Helical" evidence="5">
    <location>
        <begin position="301"/>
        <end position="320"/>
    </location>
</feature>
<dbReference type="InterPro" id="IPR013249">
    <property type="entry name" value="RNA_pol_sigma70_r4_t2"/>
</dbReference>
<dbReference type="InterPro" id="IPR013325">
    <property type="entry name" value="RNA_pol_sigma_r2"/>
</dbReference>
<keyword evidence="5" id="KW-0472">Membrane</keyword>
<evidence type="ECO:0000313" key="8">
    <source>
        <dbReference type="EMBL" id="MDR7121555.1"/>
    </source>
</evidence>
<evidence type="ECO:0000259" key="6">
    <source>
        <dbReference type="Pfam" id="PF04542"/>
    </source>
</evidence>
<keyword evidence="2" id="KW-0805">Transcription regulation</keyword>
<comment type="caution">
    <text evidence="8">The sequence shown here is derived from an EMBL/GenBank/DDBJ whole genome shotgun (WGS) entry which is preliminary data.</text>
</comment>
<evidence type="ECO:0000256" key="2">
    <source>
        <dbReference type="ARBA" id="ARBA00023015"/>
    </source>
</evidence>
<dbReference type="InterPro" id="IPR036388">
    <property type="entry name" value="WH-like_DNA-bd_sf"/>
</dbReference>
<dbReference type="CDD" id="cd06171">
    <property type="entry name" value="Sigma70_r4"/>
    <property type="match status" value="1"/>
</dbReference>
<gene>
    <name evidence="8" type="ORF">J2W69_002512</name>
</gene>
<name>A0ABU1W172_9GAMM</name>
<feature type="transmembrane region" description="Helical" evidence="5">
    <location>
        <begin position="191"/>
        <end position="211"/>
    </location>
</feature>
<feature type="domain" description="RNA polymerase sigma-70 region 2" evidence="6">
    <location>
        <begin position="27"/>
        <end position="93"/>
    </location>
</feature>
<proteinExistence type="inferred from homology"/>
<sequence length="378" mass="41668">MLTTVEQKLLPDVMAATAGDRYAFERLISQCRHTVTGIALAIVKDLDASEEVAQEVFIYIWQQLGTLREPASFLPWVRQMTRHRSYNYLRDNKIKQKVLGDEAESLLENFADPAASMQELLEREQQQIIMQDFISQLPEDSREIVLLYYREEQSSQQVADLLGLSDANVRKKLSRVREQLKDSLLERYGQLVLSTAPGLGFSTVVAAALTSVAPPVAAATSVSVAAQQSGWLAKVAVLLGGAMIGALAAVAGVIFGMRAVLKKADNEDEKTALKALRNKTIVWVLLSGVLLTAAYELTSGAWAPVSAFVLLITGLSYSQLQLQQIIGPRLQRQYPDAAELARVKRKNVLWCVLGMTAGFSAGLFGLIYGLMQSGRWHW</sequence>
<feature type="transmembrane region" description="Helical" evidence="5">
    <location>
        <begin position="276"/>
        <end position="295"/>
    </location>
</feature>
<dbReference type="Gene3D" id="1.10.1740.10">
    <property type="match status" value="1"/>
</dbReference>
<dbReference type="RefSeq" id="WP_310278914.1">
    <property type="nucleotide sequence ID" value="NZ_JAVDWR010000008.1"/>
</dbReference>
<reference evidence="8 9" key="1">
    <citation type="submission" date="2023-07" db="EMBL/GenBank/DDBJ databases">
        <title>Sorghum-associated microbial communities from plants grown in Nebraska, USA.</title>
        <authorList>
            <person name="Schachtman D."/>
        </authorList>
    </citation>
    <scope>NUCLEOTIDE SEQUENCE [LARGE SCALE GENOMIC DNA]</scope>
    <source>
        <strain evidence="8 9">4138</strain>
    </source>
</reference>
<evidence type="ECO:0000259" key="7">
    <source>
        <dbReference type="Pfam" id="PF08281"/>
    </source>
</evidence>
<dbReference type="PANTHER" id="PTHR43133:SF25">
    <property type="entry name" value="RNA POLYMERASE SIGMA FACTOR RFAY-RELATED"/>
    <property type="match status" value="1"/>
</dbReference>
<comment type="similarity">
    <text evidence="1">Belongs to the sigma-70 factor family. ECF subfamily.</text>
</comment>
<dbReference type="Pfam" id="PF04542">
    <property type="entry name" value="Sigma70_r2"/>
    <property type="match status" value="1"/>
</dbReference>
<organism evidence="8 9">
    <name type="scientific">Rheinheimera soli</name>
    <dbReference type="NCBI Taxonomy" id="443616"/>
    <lineage>
        <taxon>Bacteria</taxon>
        <taxon>Pseudomonadati</taxon>
        <taxon>Pseudomonadota</taxon>
        <taxon>Gammaproteobacteria</taxon>
        <taxon>Chromatiales</taxon>
        <taxon>Chromatiaceae</taxon>
        <taxon>Rheinheimera</taxon>
    </lineage>
</organism>
<evidence type="ECO:0000256" key="4">
    <source>
        <dbReference type="ARBA" id="ARBA00023163"/>
    </source>
</evidence>
<protein>
    <submittedName>
        <fullName evidence="8">RNA polymerase sigma factor (Sigma-70 family)</fullName>
    </submittedName>
</protein>
<dbReference type="InterPro" id="IPR039425">
    <property type="entry name" value="RNA_pol_sigma-70-like"/>
</dbReference>
<keyword evidence="4" id="KW-0804">Transcription</keyword>
<keyword evidence="5" id="KW-1133">Transmembrane helix</keyword>